<evidence type="ECO:0000313" key="2">
    <source>
        <dbReference type="Proteomes" id="UP000646745"/>
    </source>
</evidence>
<accession>A0ABQ3EE31</accession>
<proteinExistence type="predicted"/>
<organism evidence="1 2">
    <name type="scientific">Salinicola rhizosphaerae</name>
    <dbReference type="NCBI Taxonomy" id="1443141"/>
    <lineage>
        <taxon>Bacteria</taxon>
        <taxon>Pseudomonadati</taxon>
        <taxon>Pseudomonadota</taxon>
        <taxon>Gammaproteobacteria</taxon>
        <taxon>Oceanospirillales</taxon>
        <taxon>Halomonadaceae</taxon>
        <taxon>Salinicola</taxon>
    </lineage>
</organism>
<keyword evidence="2" id="KW-1185">Reference proteome</keyword>
<dbReference type="EMBL" id="BMZI01000008">
    <property type="protein sequence ID" value="GHB31892.1"/>
    <property type="molecule type" value="Genomic_DNA"/>
</dbReference>
<name>A0ABQ3EE31_9GAMM</name>
<evidence type="ECO:0000313" key="1">
    <source>
        <dbReference type="EMBL" id="GHB31892.1"/>
    </source>
</evidence>
<dbReference type="Proteomes" id="UP000646745">
    <property type="component" value="Unassembled WGS sequence"/>
</dbReference>
<comment type="caution">
    <text evidence="1">The sequence shown here is derived from an EMBL/GenBank/DDBJ whole genome shotgun (WGS) entry which is preliminary data.</text>
</comment>
<gene>
    <name evidence="1" type="ORF">GCM10009038_33260</name>
</gene>
<protein>
    <submittedName>
        <fullName evidence="1">Uncharacterized protein</fullName>
    </submittedName>
</protein>
<sequence length="78" mass="8614">MLDLDCFPAIYPMMEPGTRWVTLYPSPTGPTRAVSLVVSGLLNTIRRHLGHRLRSLERSEHAARGVRCPLARALCASA</sequence>
<reference evidence="2" key="1">
    <citation type="journal article" date="2019" name="Int. J. Syst. Evol. Microbiol.">
        <title>The Global Catalogue of Microorganisms (GCM) 10K type strain sequencing project: providing services to taxonomists for standard genome sequencing and annotation.</title>
        <authorList>
            <consortium name="The Broad Institute Genomics Platform"/>
            <consortium name="The Broad Institute Genome Sequencing Center for Infectious Disease"/>
            <person name="Wu L."/>
            <person name="Ma J."/>
        </authorList>
    </citation>
    <scope>NUCLEOTIDE SEQUENCE [LARGE SCALE GENOMIC DNA]</scope>
    <source>
        <strain evidence="2">KCTC 32998</strain>
    </source>
</reference>